<feature type="transmembrane region" description="Helical" evidence="1">
    <location>
        <begin position="39"/>
        <end position="58"/>
    </location>
</feature>
<keyword evidence="1" id="KW-1133">Transmembrane helix</keyword>
<evidence type="ECO:0000313" key="3">
    <source>
        <dbReference type="Proteomes" id="UP001160625"/>
    </source>
</evidence>
<protein>
    <recommendedName>
        <fullName evidence="4">DUF4190 domain-containing protein</fullName>
    </recommendedName>
</protein>
<feature type="transmembrane region" description="Helical" evidence="1">
    <location>
        <begin position="6"/>
        <end position="27"/>
    </location>
</feature>
<reference evidence="2" key="1">
    <citation type="submission" date="2023-04" db="EMBL/GenBank/DDBJ databases">
        <title>Sphingomonas sp. MAHUQ-71 isolated from rice field.</title>
        <authorList>
            <person name="Huq M.A."/>
        </authorList>
    </citation>
    <scope>NUCLEOTIDE SEQUENCE</scope>
    <source>
        <strain evidence="2">MAHUQ-71</strain>
    </source>
</reference>
<evidence type="ECO:0008006" key="4">
    <source>
        <dbReference type="Google" id="ProtNLM"/>
    </source>
</evidence>
<dbReference type="EMBL" id="JARYGZ010000001">
    <property type="protein sequence ID" value="MDH7638536.1"/>
    <property type="molecule type" value="Genomic_DNA"/>
</dbReference>
<keyword evidence="1" id="KW-0812">Transmembrane</keyword>
<keyword evidence="1" id="KW-0472">Membrane</keyword>
<evidence type="ECO:0000313" key="2">
    <source>
        <dbReference type="EMBL" id="MDH7638536.1"/>
    </source>
</evidence>
<keyword evidence="3" id="KW-1185">Reference proteome</keyword>
<gene>
    <name evidence="2" type="ORF">QGN17_07315</name>
</gene>
<dbReference type="RefSeq" id="WP_281043831.1">
    <property type="nucleotide sequence ID" value="NZ_JARYGZ010000001.1"/>
</dbReference>
<name>A0ABT6MZQ2_9SPHN</name>
<proteinExistence type="predicted"/>
<dbReference type="Proteomes" id="UP001160625">
    <property type="component" value="Unassembled WGS sequence"/>
</dbReference>
<sequence length="65" mass="6811">MILGSGFATFALSLAMVAAFVLGGFGIRLIATGRDRRRGGLMLGVAAVLVINVLIWAWPMPVTGH</sequence>
<comment type="caution">
    <text evidence="2">The sequence shown here is derived from an EMBL/GenBank/DDBJ whole genome shotgun (WGS) entry which is preliminary data.</text>
</comment>
<accession>A0ABT6MZQ2</accession>
<organism evidence="2 3">
    <name type="scientific">Sphingomonas oryzagri</name>
    <dbReference type="NCBI Taxonomy" id="3042314"/>
    <lineage>
        <taxon>Bacteria</taxon>
        <taxon>Pseudomonadati</taxon>
        <taxon>Pseudomonadota</taxon>
        <taxon>Alphaproteobacteria</taxon>
        <taxon>Sphingomonadales</taxon>
        <taxon>Sphingomonadaceae</taxon>
        <taxon>Sphingomonas</taxon>
    </lineage>
</organism>
<evidence type="ECO:0000256" key="1">
    <source>
        <dbReference type="SAM" id="Phobius"/>
    </source>
</evidence>